<evidence type="ECO:0000256" key="2">
    <source>
        <dbReference type="ARBA" id="ARBA00006370"/>
    </source>
</evidence>
<feature type="domain" description="MD-2-related lipid-recognition" evidence="5">
    <location>
        <begin position="29"/>
        <end position="142"/>
    </location>
</feature>
<keyword evidence="4" id="KW-0732">Signal</keyword>
<dbReference type="Gene3D" id="2.60.40.770">
    <property type="match status" value="1"/>
</dbReference>
<dbReference type="InterPro" id="IPR003172">
    <property type="entry name" value="ML_dom"/>
</dbReference>
<comment type="subcellular location">
    <subcellularLocation>
        <location evidence="1">Secreted</location>
    </subcellularLocation>
</comment>
<organism evidence="6 7">
    <name type="scientific">Acropora cervicornis</name>
    <name type="common">Staghorn coral</name>
    <dbReference type="NCBI Taxonomy" id="6130"/>
    <lineage>
        <taxon>Eukaryota</taxon>
        <taxon>Metazoa</taxon>
        <taxon>Cnidaria</taxon>
        <taxon>Anthozoa</taxon>
        <taxon>Hexacorallia</taxon>
        <taxon>Scleractinia</taxon>
        <taxon>Astrocoeniina</taxon>
        <taxon>Acroporidae</taxon>
        <taxon>Acropora</taxon>
    </lineage>
</organism>
<gene>
    <name evidence="6" type="ORF">P5673_008075</name>
</gene>
<dbReference type="GO" id="GO:0005576">
    <property type="term" value="C:extracellular region"/>
    <property type="evidence" value="ECO:0007669"/>
    <property type="project" value="UniProtKB-SubCell"/>
</dbReference>
<reference evidence="6" key="1">
    <citation type="journal article" date="2023" name="G3 (Bethesda)">
        <title>Whole genome assembly and annotation of the endangered Caribbean coral Acropora cervicornis.</title>
        <authorList>
            <person name="Selwyn J.D."/>
            <person name="Vollmer S.V."/>
        </authorList>
    </citation>
    <scope>NUCLEOTIDE SEQUENCE</scope>
    <source>
        <strain evidence="6">K2</strain>
    </source>
</reference>
<evidence type="ECO:0000256" key="1">
    <source>
        <dbReference type="ARBA" id="ARBA00004613"/>
    </source>
</evidence>
<dbReference type="EMBL" id="JARQWQ010000014">
    <property type="protein sequence ID" value="KAK2567285.1"/>
    <property type="molecule type" value="Genomic_DNA"/>
</dbReference>
<accession>A0AAD9QTV0</accession>
<reference evidence="6" key="2">
    <citation type="journal article" date="2023" name="Science">
        <title>Genomic signatures of disease resistance in endangered staghorn corals.</title>
        <authorList>
            <person name="Vollmer S.V."/>
            <person name="Selwyn J.D."/>
            <person name="Despard B.A."/>
            <person name="Roesel C.L."/>
        </authorList>
    </citation>
    <scope>NUCLEOTIDE SEQUENCE</scope>
    <source>
        <strain evidence="6">K2</strain>
    </source>
</reference>
<dbReference type="FunFam" id="2.60.40.770:FF:000001">
    <property type="entry name" value="NPC intracellular cholesterol transporter 2"/>
    <property type="match status" value="1"/>
</dbReference>
<evidence type="ECO:0000256" key="3">
    <source>
        <dbReference type="ARBA" id="ARBA00022525"/>
    </source>
</evidence>
<feature type="signal peptide" evidence="4">
    <location>
        <begin position="1"/>
        <end position="24"/>
    </location>
</feature>
<comment type="caution">
    <text evidence="6">The sequence shown here is derived from an EMBL/GenBank/DDBJ whole genome shotgun (WGS) entry which is preliminary data.</text>
</comment>
<dbReference type="InterPro" id="IPR014756">
    <property type="entry name" value="Ig_E-set"/>
</dbReference>
<dbReference type="SUPFAM" id="SSF81296">
    <property type="entry name" value="E set domains"/>
    <property type="match status" value="1"/>
</dbReference>
<dbReference type="SMART" id="SM00737">
    <property type="entry name" value="ML"/>
    <property type="match status" value="1"/>
</dbReference>
<protein>
    <submittedName>
        <fullName evidence="6">NPC intracellular cholesterol transporter 2</fullName>
    </submittedName>
</protein>
<evidence type="ECO:0000313" key="7">
    <source>
        <dbReference type="Proteomes" id="UP001249851"/>
    </source>
</evidence>
<dbReference type="Proteomes" id="UP001249851">
    <property type="component" value="Unassembled WGS sequence"/>
</dbReference>
<name>A0AAD9QTV0_ACRCE</name>
<comment type="similarity">
    <text evidence="2">Belongs to the NPC2 family.</text>
</comment>
<feature type="chain" id="PRO_5042180491" evidence="4">
    <location>
        <begin position="25"/>
        <end position="144"/>
    </location>
</feature>
<keyword evidence="7" id="KW-1185">Reference proteome</keyword>
<proteinExistence type="inferred from homology"/>
<dbReference type="AlphaFoldDB" id="A0AAD9QTV0"/>
<evidence type="ECO:0000259" key="5">
    <source>
        <dbReference type="SMART" id="SM00737"/>
    </source>
</evidence>
<dbReference type="Pfam" id="PF02221">
    <property type="entry name" value="E1_DerP2_DerF2"/>
    <property type="match status" value="1"/>
</dbReference>
<evidence type="ECO:0000313" key="6">
    <source>
        <dbReference type="EMBL" id="KAK2567285.1"/>
    </source>
</evidence>
<sequence length="144" mass="15940">MSKMMMRSCVLALLILLNVSFVLGKSVHFMNCDKKEPPPAQVILTPCPAEPCLLKKGVNESVEVLFKPREAITRAKFVVYGIIEDVPVPFPISQPNACEDHGLDCPLQPNKEYTFKATLPVKSVYPDVCMIRLLCSCVISTTSL</sequence>
<keyword evidence="3" id="KW-0964">Secreted</keyword>
<evidence type="ECO:0000256" key="4">
    <source>
        <dbReference type="SAM" id="SignalP"/>
    </source>
</evidence>